<dbReference type="InterPro" id="IPR028375">
    <property type="entry name" value="KA1/Ssp2_C"/>
</dbReference>
<feature type="compositionally biased region" description="Low complexity" evidence="7">
    <location>
        <begin position="875"/>
        <end position="889"/>
    </location>
</feature>
<dbReference type="OrthoDB" id="193931at2759"/>
<dbReference type="OMA" id="GHEYVNE"/>
<gene>
    <name evidence="9" type="ORF">KFL_000330150</name>
</gene>
<dbReference type="GO" id="GO:0005737">
    <property type="term" value="C:cytoplasm"/>
    <property type="evidence" value="ECO:0000318"/>
    <property type="project" value="GO_Central"/>
</dbReference>
<keyword evidence="2 6" id="KW-0547">Nucleotide-binding</keyword>
<evidence type="ECO:0000256" key="5">
    <source>
        <dbReference type="ARBA" id="ARBA00058225"/>
    </source>
</evidence>
<accession>A0A1Y1HQV7</accession>
<keyword evidence="1" id="KW-0808">Transferase</keyword>
<dbReference type="GO" id="GO:0005524">
    <property type="term" value="F:ATP binding"/>
    <property type="evidence" value="ECO:0007669"/>
    <property type="project" value="UniProtKB-UniRule"/>
</dbReference>
<dbReference type="InterPro" id="IPR017441">
    <property type="entry name" value="Protein_kinase_ATP_BS"/>
</dbReference>
<evidence type="ECO:0000256" key="3">
    <source>
        <dbReference type="ARBA" id="ARBA00022777"/>
    </source>
</evidence>
<dbReference type="EMBL" id="DF236982">
    <property type="protein sequence ID" value="GAQ79569.1"/>
    <property type="molecule type" value="Genomic_DNA"/>
</dbReference>
<dbReference type="SUPFAM" id="SSF56112">
    <property type="entry name" value="Protein kinase-like (PK-like)"/>
    <property type="match status" value="1"/>
</dbReference>
<evidence type="ECO:0000256" key="2">
    <source>
        <dbReference type="ARBA" id="ARBA00022741"/>
    </source>
</evidence>
<dbReference type="Pfam" id="PF00069">
    <property type="entry name" value="Pkinase"/>
    <property type="match status" value="1"/>
</dbReference>
<feature type="compositionally biased region" description="Basic and acidic residues" evidence="7">
    <location>
        <begin position="908"/>
        <end position="926"/>
    </location>
</feature>
<keyword evidence="10" id="KW-1185">Reference proteome</keyword>
<keyword evidence="3" id="KW-0418">Kinase</keyword>
<dbReference type="InterPro" id="IPR008271">
    <property type="entry name" value="Ser/Thr_kinase_AS"/>
</dbReference>
<dbReference type="FunFam" id="3.30.200.20:FF:000042">
    <property type="entry name" value="Aurora kinase A"/>
    <property type="match status" value="1"/>
</dbReference>
<organism evidence="9 10">
    <name type="scientific">Klebsormidium nitens</name>
    <name type="common">Green alga</name>
    <name type="synonym">Ulothrix nitens</name>
    <dbReference type="NCBI Taxonomy" id="105231"/>
    <lineage>
        <taxon>Eukaryota</taxon>
        <taxon>Viridiplantae</taxon>
        <taxon>Streptophyta</taxon>
        <taxon>Klebsormidiophyceae</taxon>
        <taxon>Klebsormidiales</taxon>
        <taxon>Klebsormidiaceae</taxon>
        <taxon>Klebsormidium</taxon>
    </lineage>
</organism>
<evidence type="ECO:0000256" key="1">
    <source>
        <dbReference type="ARBA" id="ARBA00022679"/>
    </source>
</evidence>
<dbReference type="SMART" id="SM00220">
    <property type="entry name" value="S_TKc"/>
    <property type="match status" value="1"/>
</dbReference>
<dbReference type="GO" id="GO:0035556">
    <property type="term" value="P:intracellular signal transduction"/>
    <property type="evidence" value="ECO:0000318"/>
    <property type="project" value="GO_Central"/>
</dbReference>
<name>A0A1Y1HQV7_KLENI</name>
<feature type="region of interest" description="Disordered" evidence="7">
    <location>
        <begin position="680"/>
        <end position="699"/>
    </location>
</feature>
<sequence>MADVGPPHGSGGRARRTASFRAQHSWEEVQIALPHYQLKSRNPIGHGTFGKVYLMEHRVSGVRTAVKALKKDKIREEGLSSIQKVRREIDLMRQINHPNVIRLYEVVETADFILLVTEYAQGGELYDYITDNTRLPEHEARRIFQQIIAGVAYCHHRRVVHRDLKPENILLDENRNVKIADFGLGNAITDGNFFKTWCGSPNYAAPEVVARHPYAGPESDIWSCGVVLYTLVCGRLPFDDPSVASLYDTIKRGAYSFPGEVPLTPGVVDLIARILVVDPLKRITIQEIRRHPWFFPWFILQYLPLLPPPLATGPVVQNTGLQLSIGPYSGEEFPGGGEPEAESGPGGVNALPVRGHQEVDQLAGGESKPAHVPPPATAALHALTLGDPLEDETGESTAWGVPDAANSTPHCHDRFAGVPKWGSGMPLHIRANRACEAMQRLCLLLQGMAVKWNRMSEFHLECAWACHVAPPEARELALQRRRPPLQTEFRPFGAVEGTAPRMQLHRSLLTLLVPEPGRPQTLAVYPGSPGSSQPFLSPISAEVGFGPAYRQHGWPGASTNGHGNGAFSPYGEPLETNPFGQSNGSSVHLKAVSTDRNDGRESDLTQNRVAMGPVGFGAGPVSNGPVNAFQHGAFSAFTPVRLGKNGFGRPPNGVMQNRFQQTALFGHGFGPNGLAYPMAGSPNPPASEKVSPPLPQRPRSAEPYAVGGGFRPFGDTGMPPFADQQLLDGVQGGPNGFALSHFGEIVPVGGDSDEFDSGTDGEGGVGAVFGKGTSLFGNRKAAQEVSTGEAGFASDAVRGSAGGAGGWGAFAGQRNGFASVAGGNGFSGFGAAKDLPVTERLVENGDARERRESSAGPDIGAGVNKGGAPRGGHVAGAHAAQQAAEPAHVQNRDIGYAESVPYGRHIAGDAHEASPEAPRSRDERNKDRKRGKRVLSLNGEMGMDVQEGYGGGRNLGYVNSPVGQAPDGRNGAWQQRKRGYRPDSRAERQSDPLAAQGSQTTDTGQIAPQLKMVEVRFELLLYRLAPQEYVIDICHRSGPTMYFFELCASLTREMLGAR</sequence>
<comment type="function">
    <text evidence="5">CIPK serine-threonine protein kinases interact with CBL proteins. Binding of a CBL protein to the regulatory NAF domain of CIPK protein lead to the activation of the kinase in a calcium-dependent manner.</text>
</comment>
<dbReference type="PANTHER" id="PTHR24346:SF109">
    <property type="entry name" value="PROTEIN KINASE DOMAIN-CONTAINING PROTEIN"/>
    <property type="match status" value="1"/>
</dbReference>
<feature type="region of interest" description="Disordered" evidence="7">
    <location>
        <begin position="327"/>
        <end position="352"/>
    </location>
</feature>
<dbReference type="Proteomes" id="UP000054558">
    <property type="component" value="Unassembled WGS sequence"/>
</dbReference>
<evidence type="ECO:0000313" key="10">
    <source>
        <dbReference type="Proteomes" id="UP000054558"/>
    </source>
</evidence>
<evidence type="ECO:0000259" key="8">
    <source>
        <dbReference type="PROSITE" id="PS50011"/>
    </source>
</evidence>
<feature type="compositionally biased region" description="Basic and acidic residues" evidence="7">
    <location>
        <begin position="980"/>
        <end position="990"/>
    </location>
</feature>
<dbReference type="PROSITE" id="PS00108">
    <property type="entry name" value="PROTEIN_KINASE_ST"/>
    <property type="match status" value="1"/>
</dbReference>
<dbReference type="Gene3D" id="1.10.510.10">
    <property type="entry name" value="Transferase(Phosphotransferase) domain 1"/>
    <property type="match status" value="1"/>
</dbReference>
<feature type="compositionally biased region" description="Polar residues" evidence="7">
    <location>
        <begin position="996"/>
        <end position="1005"/>
    </location>
</feature>
<dbReference type="PROSITE" id="PS50011">
    <property type="entry name" value="PROTEIN_KINASE_DOM"/>
    <property type="match status" value="1"/>
</dbReference>
<feature type="region of interest" description="Disordered" evidence="7">
    <location>
        <begin position="845"/>
        <end position="889"/>
    </location>
</feature>
<feature type="compositionally biased region" description="Gly residues" evidence="7">
    <location>
        <begin position="863"/>
        <end position="874"/>
    </location>
</feature>
<evidence type="ECO:0000256" key="4">
    <source>
        <dbReference type="ARBA" id="ARBA00022840"/>
    </source>
</evidence>
<dbReference type="InterPro" id="IPR011009">
    <property type="entry name" value="Kinase-like_dom_sf"/>
</dbReference>
<keyword evidence="4 6" id="KW-0067">ATP-binding</keyword>
<proteinExistence type="predicted"/>
<dbReference type="AlphaFoldDB" id="A0A1Y1HQV7"/>
<evidence type="ECO:0000313" key="9">
    <source>
        <dbReference type="EMBL" id="GAQ79569.1"/>
    </source>
</evidence>
<dbReference type="SUPFAM" id="SSF103243">
    <property type="entry name" value="KA1-like"/>
    <property type="match status" value="1"/>
</dbReference>
<dbReference type="STRING" id="105231.A0A1Y1HQV7"/>
<evidence type="ECO:0000256" key="6">
    <source>
        <dbReference type="PROSITE-ProRule" id="PRU10141"/>
    </source>
</evidence>
<feature type="domain" description="Protein kinase" evidence="8">
    <location>
        <begin position="38"/>
        <end position="294"/>
    </location>
</feature>
<reference evidence="9 10" key="1">
    <citation type="journal article" date="2014" name="Nat. Commun.">
        <title>Klebsormidium flaccidum genome reveals primary factors for plant terrestrial adaptation.</title>
        <authorList>
            <person name="Hori K."/>
            <person name="Maruyama F."/>
            <person name="Fujisawa T."/>
            <person name="Togashi T."/>
            <person name="Yamamoto N."/>
            <person name="Seo M."/>
            <person name="Sato S."/>
            <person name="Yamada T."/>
            <person name="Mori H."/>
            <person name="Tajima N."/>
            <person name="Moriyama T."/>
            <person name="Ikeuchi M."/>
            <person name="Watanabe M."/>
            <person name="Wada H."/>
            <person name="Kobayashi K."/>
            <person name="Saito M."/>
            <person name="Masuda T."/>
            <person name="Sasaki-Sekimoto Y."/>
            <person name="Mashiguchi K."/>
            <person name="Awai K."/>
            <person name="Shimojima M."/>
            <person name="Masuda S."/>
            <person name="Iwai M."/>
            <person name="Nobusawa T."/>
            <person name="Narise T."/>
            <person name="Kondo S."/>
            <person name="Saito H."/>
            <person name="Sato R."/>
            <person name="Murakawa M."/>
            <person name="Ihara Y."/>
            <person name="Oshima-Yamada Y."/>
            <person name="Ohtaka K."/>
            <person name="Satoh M."/>
            <person name="Sonobe K."/>
            <person name="Ishii M."/>
            <person name="Ohtani R."/>
            <person name="Kanamori-Sato M."/>
            <person name="Honoki R."/>
            <person name="Miyazaki D."/>
            <person name="Mochizuki H."/>
            <person name="Umetsu J."/>
            <person name="Higashi K."/>
            <person name="Shibata D."/>
            <person name="Kamiya Y."/>
            <person name="Sato N."/>
            <person name="Nakamura Y."/>
            <person name="Tabata S."/>
            <person name="Ida S."/>
            <person name="Kurokawa K."/>
            <person name="Ohta H."/>
        </authorList>
    </citation>
    <scope>NUCLEOTIDE SEQUENCE [LARGE SCALE GENOMIC DNA]</scope>
    <source>
        <strain evidence="9 10">NIES-2285</strain>
    </source>
</reference>
<dbReference type="InterPro" id="IPR000719">
    <property type="entry name" value="Prot_kinase_dom"/>
</dbReference>
<dbReference type="FunFam" id="1.10.510.10:FF:000571">
    <property type="entry name" value="Maternal embryonic leucine zipper kinase"/>
    <property type="match status" value="1"/>
</dbReference>
<feature type="region of interest" description="Disordered" evidence="7">
    <location>
        <begin position="908"/>
        <end position="1005"/>
    </location>
</feature>
<dbReference type="GO" id="GO:0004674">
    <property type="term" value="F:protein serine/threonine kinase activity"/>
    <property type="evidence" value="ECO:0000318"/>
    <property type="project" value="GO_Central"/>
</dbReference>
<evidence type="ECO:0000256" key="7">
    <source>
        <dbReference type="SAM" id="MobiDB-lite"/>
    </source>
</evidence>
<dbReference type="PANTHER" id="PTHR24346">
    <property type="entry name" value="MAP/MICROTUBULE AFFINITY-REGULATING KINASE"/>
    <property type="match status" value="1"/>
</dbReference>
<feature type="binding site" evidence="6">
    <location>
        <position position="67"/>
    </location>
    <ligand>
        <name>ATP</name>
        <dbReference type="ChEBI" id="CHEBI:30616"/>
    </ligand>
</feature>
<dbReference type="PROSITE" id="PS00107">
    <property type="entry name" value="PROTEIN_KINASE_ATP"/>
    <property type="match status" value="1"/>
</dbReference>
<protein>
    <recommendedName>
        <fullName evidence="8">Protein kinase domain-containing protein</fullName>
    </recommendedName>
</protein>